<evidence type="ECO:0000313" key="3">
    <source>
        <dbReference type="Proteomes" id="UP001633002"/>
    </source>
</evidence>
<organism evidence="2 3">
    <name type="scientific">Riccia sorocarpa</name>
    <dbReference type="NCBI Taxonomy" id="122646"/>
    <lineage>
        <taxon>Eukaryota</taxon>
        <taxon>Viridiplantae</taxon>
        <taxon>Streptophyta</taxon>
        <taxon>Embryophyta</taxon>
        <taxon>Marchantiophyta</taxon>
        <taxon>Marchantiopsida</taxon>
        <taxon>Marchantiidae</taxon>
        <taxon>Marchantiales</taxon>
        <taxon>Ricciaceae</taxon>
        <taxon>Riccia</taxon>
    </lineage>
</organism>
<sequence length="72" mass="8107">MAELGGASESQIRRLGRWNNQAMENCYLTSLPREALRTLAGFSPIQDRLKHVMISEEDPTELQLLRALPVLA</sequence>
<dbReference type="AlphaFoldDB" id="A0ABD3HNP7"/>
<name>A0ABD3HNP7_9MARC</name>
<feature type="domain" description="Ndc10" evidence="1">
    <location>
        <begin position="2"/>
        <end position="47"/>
    </location>
</feature>
<proteinExistence type="predicted"/>
<dbReference type="Proteomes" id="UP001633002">
    <property type="component" value="Unassembled WGS sequence"/>
</dbReference>
<evidence type="ECO:0000313" key="2">
    <source>
        <dbReference type="EMBL" id="KAL3690979.1"/>
    </source>
</evidence>
<dbReference type="Pfam" id="PF16787">
    <property type="entry name" value="NDC10_II"/>
    <property type="match status" value="1"/>
</dbReference>
<dbReference type="Gene3D" id="1.10.443.20">
    <property type="entry name" value="Centromere DNA-binding protein complex CBF3 subunit, domain 2"/>
    <property type="match status" value="1"/>
</dbReference>
<protein>
    <recommendedName>
        <fullName evidence="1">Ndc10 domain-containing protein</fullName>
    </recommendedName>
</protein>
<dbReference type="InterPro" id="IPR031872">
    <property type="entry name" value="NDC10_II"/>
</dbReference>
<comment type="caution">
    <text evidence="2">The sequence shown here is derived from an EMBL/GenBank/DDBJ whole genome shotgun (WGS) entry which is preliminary data.</text>
</comment>
<gene>
    <name evidence="2" type="ORF">R1sor_004630</name>
</gene>
<keyword evidence="3" id="KW-1185">Reference proteome</keyword>
<reference evidence="2 3" key="1">
    <citation type="submission" date="2024-09" db="EMBL/GenBank/DDBJ databases">
        <title>Chromosome-scale assembly of Riccia sorocarpa.</title>
        <authorList>
            <person name="Paukszto L."/>
        </authorList>
    </citation>
    <scope>NUCLEOTIDE SEQUENCE [LARGE SCALE GENOMIC DNA]</scope>
    <source>
        <strain evidence="2">LP-2024</strain>
        <tissue evidence="2">Aerial parts of the thallus</tissue>
    </source>
</reference>
<accession>A0ABD3HNP7</accession>
<dbReference type="EMBL" id="JBJQOH010000003">
    <property type="protein sequence ID" value="KAL3690979.1"/>
    <property type="molecule type" value="Genomic_DNA"/>
</dbReference>
<dbReference type="InterPro" id="IPR038279">
    <property type="entry name" value="Ndc10_dom2_sf"/>
</dbReference>
<evidence type="ECO:0000259" key="1">
    <source>
        <dbReference type="Pfam" id="PF16787"/>
    </source>
</evidence>